<name>A0AB35HR62_TETHA</name>
<organism evidence="1 2">
    <name type="scientific">Tetragenococcus halophilus</name>
    <name type="common">Pediococcus halophilus</name>
    <dbReference type="NCBI Taxonomy" id="51669"/>
    <lineage>
        <taxon>Bacteria</taxon>
        <taxon>Bacillati</taxon>
        <taxon>Bacillota</taxon>
        <taxon>Bacilli</taxon>
        <taxon>Lactobacillales</taxon>
        <taxon>Enterococcaceae</taxon>
        <taxon>Tetragenococcus</taxon>
    </lineage>
</organism>
<dbReference type="RefSeq" id="WP_253210300.1">
    <property type="nucleotide sequence ID" value="NZ_JACACB010000032.1"/>
</dbReference>
<evidence type="ECO:0000313" key="2">
    <source>
        <dbReference type="Proteomes" id="UP001057280"/>
    </source>
</evidence>
<gene>
    <name evidence="1" type="ORF">HXW75_09775</name>
</gene>
<reference evidence="1" key="1">
    <citation type="submission" date="2020-06" db="EMBL/GenBank/DDBJ databases">
        <authorList>
            <person name="Link T."/>
            <person name="Ehrmann M."/>
        </authorList>
    </citation>
    <scope>NUCLEOTIDE SEQUENCE</scope>
    <source>
        <strain evidence="1">TMW 2.2257</strain>
    </source>
</reference>
<reference evidence="1" key="2">
    <citation type="journal article" date="2021" name="BMC Microbiol.">
        <title>The diversity among the species Tetragenococcus halophilus including new isolates from a lupine seed fermentation.</title>
        <authorList>
            <person name="Link T."/>
            <person name="Vogel R.F."/>
            <person name="Ehrmann M.A."/>
        </authorList>
    </citation>
    <scope>NUCLEOTIDE SEQUENCE</scope>
    <source>
        <strain evidence="1">TMW 2.2257</strain>
    </source>
</reference>
<dbReference type="AlphaFoldDB" id="A0AB35HR62"/>
<protein>
    <submittedName>
        <fullName evidence="1">Uncharacterized protein</fullName>
    </submittedName>
</protein>
<sequence>MFSDYQTELLKEKIKLMKLYKAENEFYRIKGLFIKGINVEEIVKTFQEEYDTTFNFKGTPKQLYKKIEQQLTKKNS</sequence>
<accession>A0AB35HR62</accession>
<evidence type="ECO:0000313" key="1">
    <source>
        <dbReference type="EMBL" id="MCO8298759.1"/>
    </source>
</evidence>
<comment type="caution">
    <text evidence="1">The sequence shown here is derived from an EMBL/GenBank/DDBJ whole genome shotgun (WGS) entry which is preliminary data.</text>
</comment>
<dbReference type="EMBL" id="JACACB010000032">
    <property type="protein sequence ID" value="MCO8298759.1"/>
    <property type="molecule type" value="Genomic_DNA"/>
</dbReference>
<dbReference type="Proteomes" id="UP001057280">
    <property type="component" value="Unassembled WGS sequence"/>
</dbReference>
<proteinExistence type="predicted"/>